<proteinExistence type="predicted"/>
<dbReference type="InterPro" id="IPR040853">
    <property type="entry name" value="RapA2_cadherin-like"/>
</dbReference>
<evidence type="ECO:0000313" key="3">
    <source>
        <dbReference type="EMBL" id="MEZ8194194.1"/>
    </source>
</evidence>
<dbReference type="PANTHER" id="PTHR14139">
    <property type="entry name" value="CALSYNTENIN"/>
    <property type="match status" value="1"/>
</dbReference>
<dbReference type="RefSeq" id="WP_371729801.1">
    <property type="nucleotide sequence ID" value="NZ_JBGOOT010000002.1"/>
</dbReference>
<comment type="caution">
    <text evidence="3">The sequence shown here is derived from an EMBL/GenBank/DDBJ whole genome shotgun (WGS) entry which is preliminary data.</text>
</comment>
<reference evidence="3 4" key="1">
    <citation type="submission" date="2024-06" db="EMBL/GenBank/DDBJ databases">
        <authorList>
            <person name="Steensen K."/>
            <person name="Seneca J."/>
            <person name="Bartlau N."/>
            <person name="Yu A.X."/>
            <person name="Polz M.F."/>
        </authorList>
    </citation>
    <scope>NUCLEOTIDE SEQUENCE [LARGE SCALE GENOMIC DNA]</scope>
    <source>
        <strain evidence="3 4">FF146</strain>
    </source>
</reference>
<sequence length="4569" mass="480293">MGIQLLSMLESVSNTLVIDKNGKLLILADGVSPSPGDVIVGTTTTPDNNSSLNVEIVGEDNDIQPLPLGDDIAQILQDIEDGIDPTLNEEQAAAAGAGLSSSVTLAASIEATLLETLAETFFETTANSEVALSETQSLALLDLLVNATPFAATEIRSFDEESQDSALNLTLPVDSDGDALTITVTELPNLGQITLADGTPISIGQELTLLEFDSLQYDAPDDYVPGDDAGAFGYSVDDNQGEDNSIQQGEVQFRINPINDLPVASDSSQTTDENQILTAQVPDATDVDGTISSYQVVDDVTQGQLTFNLDGSYSFDPGTDFDFLAAGESSQLTFTYTATDNEGGVSETKTVTITVQGLNDPASISGDDSGAVTEDTSLPLLQDSGSLRISDLDGDDEASFKTNSVVAATGTLGALTLTEAGDWSYSVANAAVQYLGEGETKSEVFTVESLDGTEHTITVTITGVNDAAEITGVDTGAVIEDAANPILSDSGKLEITDVDGADEAKFDISSVTPAADALGSITIDELGNWDYTVANDKVQYLGEGETKSEVFTVESLDGTEHTITVTITGVNDAAVITGVDTGAVTEDAANPMLSDSGKLEITDVDGVDEAKFDTTSVTTSAGVLGSLTINESGNWDYSVANAKVQYLGEGETKSEQFTVESLDGTEHTITVTITGVNDAAEITGVDTGAVIEDAANPILSDSGKLEISDVDGADEAKFDISSVTPAAGVLGSITIDESGNWDYTVANAKVQYLGEGETKSEVFTVESLDGTEHTITVTITGVNDAAVITGVDTGAVIEDTANPTLSDSGKLEITDVDGADEAKFDISSVTPAADALGSITIDESGNWDYSVDNTKVQYLGEGETKSEQFTVESLDGTEHTITVIITGVNDAAEITGVDTGAVIEDAANPILSDSGKLEVTDVDGADEAKFDISSVIPAAGSLGIITIDESGNWDYTVANDKVQYLGEGEIKSEVFSVKSLDGTEHTITVTITGVNDAAEITGVDTGAVTEDAANPILSDSGKLEITDVDGVDEAKFDISSVTPAAGVLGSITVDEFGNWDYTVANAKVQYLGEGETKSEQFTVESLDGTEHTITVTITGVNDAAEISGDALGSVVEDTNSPMLSDNGSLRVSDTDGSDEASFKTNSVVAATGTLGALTLREAGDWSYSVANAAVQYLGEGETKSEEFTVESLDGTEHTITVTITGVNDAAVITGVDTGVVIEDAANPILSDSGKLEITDVDGADEAKFDISSVTPAADALGSITIDELGNWDYTVANGKVQYLGEGETKSEVFTVKSLDGTEHTITVTITGVNDAAAITGIDTGGVTEDAANPMLSDSGKLEITDVDGTDEAKFDTTSVVASVGALGSLIINESGNWDYSVANAKVQYLGEGETKSEQFTVESLDGTEHTITVTITGVNDAAVITGVDTGAVIEDAANPTLSDSGKLEITDVDGTDEAKFDISSVAPATDALGSITIDELGNWDYSVANDKVQYLGEGETKSEQFTVKSLDGTEHTITVTITGVNDDAQFSNISSRDLVETDAVLSTSGDLDVVDVDGDNTIQPIVNQAGNYGIFNINSAGVWTFVAKETFDYLNVDDAPLVDVFTVKSADGTETNITVTISGTNDAPVATADVSSLGEDNPSVVVDVLSNDTDVDNSNLTITSATITLLDGSGSDLKGRVEIIDNKLTFFTDGQFDYLNDNQTADVQIQYVISDGKGGTDTETLTITINGSNDAAVIDGDLVKVLQETDAALSTSGDLTNLDVDNANEFKAQTNAGQYGTFSIDTSGHWTFDAHSAYDNLNTTSAPLVSEFTVTAVDGTTQIVKVTIEGTNDGPVAYDSTESTTENLILSSQVTDAFDVDGTIANYQLVSSVGKGHLDFNANGSFDFDPQNAFDHLKVGVQETVTFTYTATDNSGTASEIQTVTITVTGQNDAPHAVVGSLAETVQEDNIYSATGTLIAQDVDDGATHTWRMVGLTDSEFGEISITTAGVWTYTLDNVAAQKLAEGETRTETFAVEVDDGLGGTRQENIVISIKGTNDLPEISGPDAGSVTEDIASDNQASGQLMVSDDDVLDGHTWNLEGSPATNASPASYQGLYGTITLTASGLWEYTLDDTKVDFLAANETRKETFDVLVDDGHSGQDSTQIVITINGTNDAPNISGDTSLLIKEDQNLGSISGDLNTGDVDLTDDHVWGLAATEDGAGRYGTFSIDPDSGSWTYVINNDNAQELQKNRVYKEKFTVQVDDGHGGIDTQVITVKVKGSNDAPVIDGAHNDTGLVIEDRVFTAQGDLDVSDVDVYPTSDNHQWRVVGGTQGLYGSISVDNNGTWTYTLDPAKSNFMEEGVTYQEQAFRIRVTDGRGGRDFHEVNVEVIGHNDKPDINGVSNGLLTEDVTTQATGQLLSGDPDENETHVWSIVGGQEGTYGSITIDQNGQWTYDLESTLLQGTNTQALAEGERVQETFTIQVIDKHNQVDTQEVSLDIVGTNDQPVISGTFANAVTEDDFPANDINADITTSGTLNHGDVDTTDDHSWSLKTGKGHYGSISIDDDGKWTYVLDNTNSSVQELLSTESLTETFYVTVKDDSGTSNSTSNQETITVTIHGSNDKPTLTGTTSGSVIEDSGSKEVASGQLVVSDIDVNDTHTWKVLSEDVNGVANGRYGTLEVDSNGLWTYHLDSDRYATREIPPGINETDSFQVEITDLDGAKTLITVNIDVAGTNTTPDINLDASYSIVEDSIPNLISGTFDSGDPDRDDVLDWEIIGSTGQYGTLTLNPNGSWSYSLDNGNNAVNRLDQGDVGELHDSIQIRVTDKFGETSVKTVVIDIDGANDAPNIKGALSKTISEDVSTVSGQLQDGDPDADDNNHIWSPSSLVGSHGNFIMSSTGAWTYLLNKDTDAVQNLNPNQHLTETFDVTVEDEHGATSTKTVTVTIQGSNDLPTISGDVSDTFTENQTPDHLSGKLDLDDIDNLDTPQFTPVPESAPYQGNYGTFSIDADGHWKFTPNAALIESLAEGDSKIETFNVVATDDFGGVVTQDIEITIKGTNDIPLISGASSGSVVEDSADLADNSLLQASGQLVSTDVDNNSSLVSWAIEDASADGGADFGVGKFGTLTLGNNGEWLYVLDNTDPDTQALNPGDVATETFYVSGTDNDGGKSANHTITIEVHGWDNDSGSGSGGTPIEILKAEVTEDGTLVQTALTDPGGLPLNVVGTAEPVDGGSFGSLIKNATSGEWEYQLANDSALVQGLKTGQVINETWRINTGSGFYTVNIAINGTDDKPEITFATDTPATQDDLVVVGETIEDITTNISGVLGVDDPDFGDSHTWSIETNAVGTYGSLTLNSVTGEWEYQLDNGSVVNGLDAGEVQYDNFTIKVVDFDGLIDTREIQIKVVGSAEDISLGDVEILRLNAQEDIDDQDGAVDGVITQDGTLQLPADSGLGVNPTWTLVDGAGTYGNITVDANGHWVFTLDNNSTAVQGLQDGDSVQDVFAVYVVDENGKTVVDEHGDPELLEIVVDVTGTNDIPSIGGKITGSVDADNSGSISGQLTTGDVDNTDTHTWIDNSIAGTYGVFSLGANGKWTYDVDETNPTVIALNGRTPADTLTETFNVQLTDSASNLGDPSTFDTQDIIVTIHGTNEAPTIAGVDSAVLSEDNVVSVTRNLTADDVDSGDTVKFVPKTIADGTSLKGTYGEFTVDEDGEWNYSIYNSAAHVQALAEGESASETFIVTAKDDSGASVTRTVTVHIEGSNDLPTLSGDDSGAVSAVDGSTATGKLAASDVDVGDSTTYHVKTDGTLGAISIDANGHWTYEIDETNPAVIRLAQGESTTDTVQIIAKDNHSGESVPMDIVVTINGTNDAPDIVAIATQQMSEDTLTSLSGVFDSGDPDLTDTHNWQVVSGDSRGTLVVNSTTGAWDFDFNNTLDEFQELAVGESITLQYMVKVTDEHGLSDTQLVEFEVNGTNDLPSVELANSEVSGRVEEEGVSVDSGSLVILDKDTTDVHSFKFDDNSQDKEGSYGDLHIDRVTGDWTYTIDPAKANLLVDETVQDTFTIHVDDGNGGMTSQVVTVDVVGTNDKPTIADTSVTLGSVTEEVQTLATGTILGQDPENQDVSYAFTSGQSSYGFFAINSSTGVWTYTLDAVLSQALSTTPITETFTVHVIDEGGASTPQIVSVTLVGDNDKPVIAGSSTGDVQEDYIEQISGQVTATDIDSAPTDLSWSLTSSAIGTYGSLSFNTATGDWIYDITAGSTVNIAQGDTKQDTFTVEISDGVNSVEQVITINVLGNHIQQGVVGDDILTGSTNNELLWGGPQDGSDAGQADTFKWLSSSMGSVALPGNDIVKDFDINIDTIDLHDVVNIDDVWSSAELAERIEITEVDNEALITINNELGEPLQTITLQGVDLDSLYGEDASLLSGAERVSKLVESNQLNLSDTKGHEGDDELHGTIANDILSGGAGHDSFVFDEQHSGTIAMPSVDTVSDFSIDHDVVDISDLLPPSPSVDDLLSRIKITVNDDISMLDDEVSTVISVLDNQGNQTDIMLDGVGWEQLNPNNVPDIADISSADLLSIMQDDLHILKVDG</sequence>
<accession>A0ABV4M3Z9</accession>
<dbReference type="NCBIfam" id="NF012211">
    <property type="entry name" value="tand_rpt_95"/>
    <property type="match status" value="1"/>
</dbReference>
<feature type="compositionally biased region" description="Polar residues" evidence="1">
    <location>
        <begin position="1117"/>
        <end position="1131"/>
    </location>
</feature>
<dbReference type="SUPFAM" id="SSF51120">
    <property type="entry name" value="beta-Roll"/>
    <property type="match status" value="2"/>
</dbReference>
<dbReference type="Pfam" id="PF17803">
    <property type="entry name" value="Cadherin_4"/>
    <property type="match status" value="29"/>
</dbReference>
<gene>
    <name evidence="3" type="ORF">ACED38_04740</name>
</gene>
<dbReference type="Proteomes" id="UP001569153">
    <property type="component" value="Unassembled WGS sequence"/>
</dbReference>
<feature type="compositionally biased region" description="Polar residues" evidence="1">
    <location>
        <begin position="2599"/>
        <end position="2614"/>
    </location>
</feature>
<dbReference type="InterPro" id="IPR013783">
    <property type="entry name" value="Ig-like_fold"/>
</dbReference>
<dbReference type="Gene3D" id="2.60.40.10">
    <property type="entry name" value="Immunoglobulins"/>
    <property type="match status" value="30"/>
</dbReference>
<feature type="region of interest" description="Disordered" evidence="1">
    <location>
        <begin position="1117"/>
        <end position="1137"/>
    </location>
</feature>
<evidence type="ECO:0000313" key="4">
    <source>
        <dbReference type="Proteomes" id="UP001569153"/>
    </source>
</evidence>
<dbReference type="SMART" id="SM00112">
    <property type="entry name" value="CA"/>
    <property type="match status" value="4"/>
</dbReference>
<dbReference type="Pfam" id="PF17963">
    <property type="entry name" value="Big_9"/>
    <property type="match status" value="2"/>
</dbReference>
<dbReference type="NCBIfam" id="TIGR01965">
    <property type="entry name" value="VCBS_repeat"/>
    <property type="match status" value="36"/>
</dbReference>
<feature type="domain" description="Cadherin" evidence="2">
    <location>
        <begin position="4072"/>
        <end position="4175"/>
    </location>
</feature>
<organism evidence="3 4">
    <name type="scientific">Vibrio cortegadensis</name>
    <dbReference type="NCBI Taxonomy" id="1328770"/>
    <lineage>
        <taxon>Bacteria</taxon>
        <taxon>Pseudomonadati</taxon>
        <taxon>Pseudomonadota</taxon>
        <taxon>Gammaproteobacteria</taxon>
        <taxon>Vibrionales</taxon>
        <taxon>Vibrionaceae</taxon>
        <taxon>Vibrio</taxon>
    </lineage>
</organism>
<name>A0ABV4M3Z9_9VIBR</name>
<keyword evidence="4" id="KW-1185">Reference proteome</keyword>
<feature type="region of interest" description="Disordered" evidence="1">
    <location>
        <begin position="2599"/>
        <end position="2619"/>
    </location>
</feature>
<evidence type="ECO:0000256" key="1">
    <source>
        <dbReference type="SAM" id="MobiDB-lite"/>
    </source>
</evidence>
<protein>
    <submittedName>
        <fullName evidence="3">VCBS domain-containing protein</fullName>
    </submittedName>
</protein>
<dbReference type="PROSITE" id="PS50268">
    <property type="entry name" value="CADHERIN_2"/>
    <property type="match status" value="1"/>
</dbReference>
<dbReference type="InterPro" id="IPR011049">
    <property type="entry name" value="Serralysin-like_metalloprot_C"/>
</dbReference>
<dbReference type="EMBL" id="JBGOOT010000002">
    <property type="protein sequence ID" value="MEZ8194194.1"/>
    <property type="molecule type" value="Genomic_DNA"/>
</dbReference>
<dbReference type="InterPro" id="IPR010221">
    <property type="entry name" value="VCBS_dom"/>
</dbReference>
<evidence type="ECO:0000259" key="2">
    <source>
        <dbReference type="PROSITE" id="PS50268"/>
    </source>
</evidence>
<dbReference type="InterPro" id="IPR002126">
    <property type="entry name" value="Cadherin-like_dom"/>
</dbReference>
<dbReference type="PANTHER" id="PTHR14139:SF2">
    <property type="entry name" value="CALSYNTENIN-1"/>
    <property type="match status" value="1"/>
</dbReference>